<comment type="caution">
    <text evidence="10">The sequence shown here is derived from an EMBL/GenBank/DDBJ whole genome shotgun (WGS) entry which is preliminary data.</text>
</comment>
<dbReference type="Proteomes" id="UP000177039">
    <property type="component" value="Unassembled WGS sequence"/>
</dbReference>
<dbReference type="GO" id="GO:0016763">
    <property type="term" value="F:pentosyltransferase activity"/>
    <property type="evidence" value="ECO:0007669"/>
    <property type="project" value="TreeGrafter"/>
</dbReference>
<feature type="transmembrane region" description="Helical" evidence="8">
    <location>
        <begin position="6"/>
        <end position="22"/>
    </location>
</feature>
<gene>
    <name evidence="10" type="ORF">A3B54_03275</name>
</gene>
<evidence type="ECO:0000259" key="9">
    <source>
        <dbReference type="Pfam" id="PF13231"/>
    </source>
</evidence>
<feature type="transmembrane region" description="Helical" evidence="8">
    <location>
        <begin position="298"/>
        <end position="316"/>
    </location>
</feature>
<evidence type="ECO:0000256" key="5">
    <source>
        <dbReference type="ARBA" id="ARBA00022692"/>
    </source>
</evidence>
<evidence type="ECO:0000256" key="2">
    <source>
        <dbReference type="ARBA" id="ARBA00022475"/>
    </source>
</evidence>
<evidence type="ECO:0000256" key="8">
    <source>
        <dbReference type="SAM" id="Phobius"/>
    </source>
</evidence>
<reference evidence="10 11" key="1">
    <citation type="journal article" date="2016" name="Nat. Commun.">
        <title>Thousands of microbial genomes shed light on interconnected biogeochemical processes in an aquifer system.</title>
        <authorList>
            <person name="Anantharaman K."/>
            <person name="Brown C.T."/>
            <person name="Hug L.A."/>
            <person name="Sharon I."/>
            <person name="Castelle C.J."/>
            <person name="Probst A.J."/>
            <person name="Thomas B.C."/>
            <person name="Singh A."/>
            <person name="Wilkins M.J."/>
            <person name="Karaoz U."/>
            <person name="Brodie E.L."/>
            <person name="Williams K.H."/>
            <person name="Hubbard S.S."/>
            <person name="Banfield J.F."/>
        </authorList>
    </citation>
    <scope>NUCLEOTIDE SEQUENCE [LARGE SCALE GENOMIC DNA]</scope>
</reference>
<dbReference type="InterPro" id="IPR038731">
    <property type="entry name" value="RgtA/B/C-like"/>
</dbReference>
<organism evidence="10 11">
    <name type="scientific">Candidatus Curtissbacteria bacterium RIFCSPLOWO2_01_FULL_42_50</name>
    <dbReference type="NCBI Taxonomy" id="1797730"/>
    <lineage>
        <taxon>Bacteria</taxon>
        <taxon>Candidatus Curtissiibacteriota</taxon>
    </lineage>
</organism>
<keyword evidence="2" id="KW-1003">Cell membrane</keyword>
<feature type="domain" description="Glycosyltransferase RgtA/B/C/D-like" evidence="9">
    <location>
        <begin position="80"/>
        <end position="237"/>
    </location>
</feature>
<name>A0A1F5H682_9BACT</name>
<feature type="transmembrane region" description="Helical" evidence="8">
    <location>
        <begin position="272"/>
        <end position="291"/>
    </location>
</feature>
<evidence type="ECO:0000256" key="6">
    <source>
        <dbReference type="ARBA" id="ARBA00022989"/>
    </source>
</evidence>
<dbReference type="PANTHER" id="PTHR33908">
    <property type="entry name" value="MANNOSYLTRANSFERASE YKCB-RELATED"/>
    <property type="match status" value="1"/>
</dbReference>
<feature type="transmembrane region" description="Helical" evidence="8">
    <location>
        <begin position="358"/>
        <end position="381"/>
    </location>
</feature>
<dbReference type="EMBL" id="MFBT01000012">
    <property type="protein sequence ID" value="OGD99683.1"/>
    <property type="molecule type" value="Genomic_DNA"/>
</dbReference>
<feature type="transmembrane region" description="Helical" evidence="8">
    <location>
        <begin position="151"/>
        <end position="169"/>
    </location>
</feature>
<evidence type="ECO:0000256" key="4">
    <source>
        <dbReference type="ARBA" id="ARBA00022679"/>
    </source>
</evidence>
<evidence type="ECO:0000313" key="10">
    <source>
        <dbReference type="EMBL" id="OGD99683.1"/>
    </source>
</evidence>
<feature type="transmembrane region" description="Helical" evidence="8">
    <location>
        <begin position="328"/>
        <end position="346"/>
    </location>
</feature>
<dbReference type="Pfam" id="PF13231">
    <property type="entry name" value="PMT_2"/>
    <property type="match status" value="1"/>
</dbReference>
<accession>A0A1F5H682</accession>
<feature type="transmembrane region" description="Helical" evidence="8">
    <location>
        <begin position="125"/>
        <end position="144"/>
    </location>
</feature>
<dbReference type="InterPro" id="IPR050297">
    <property type="entry name" value="LipidA_mod_glycosyltrf_83"/>
</dbReference>
<keyword evidence="5 8" id="KW-0812">Transmembrane</keyword>
<protein>
    <recommendedName>
        <fullName evidence="9">Glycosyltransferase RgtA/B/C/D-like domain-containing protein</fullName>
    </recommendedName>
</protein>
<feature type="transmembrane region" description="Helical" evidence="8">
    <location>
        <begin position="218"/>
        <end position="237"/>
    </location>
</feature>
<feature type="transmembrane region" description="Helical" evidence="8">
    <location>
        <begin position="98"/>
        <end position="119"/>
    </location>
</feature>
<dbReference type="GO" id="GO:0005886">
    <property type="term" value="C:plasma membrane"/>
    <property type="evidence" value="ECO:0007669"/>
    <property type="project" value="UniProtKB-SubCell"/>
</dbReference>
<dbReference type="AlphaFoldDB" id="A0A1F5H682"/>
<comment type="subcellular location">
    <subcellularLocation>
        <location evidence="1">Cell membrane</location>
        <topology evidence="1">Multi-pass membrane protein</topology>
    </subcellularLocation>
</comment>
<evidence type="ECO:0000313" key="11">
    <source>
        <dbReference type="Proteomes" id="UP000177039"/>
    </source>
</evidence>
<keyword evidence="4" id="KW-0808">Transferase</keyword>
<sequence length="479" mass="54769">MKKIEIFAISLILIIAFIVRLYKIDRPVADWHSWRQADTAAVARNFIKEGINPLIPKYDDMSSQTNGLDNPQRYRFVEFPIYNLLIAGVWSVTGIDEIYARLTTVVITLASALLLYLLVKHFSGWQTAILATFFFTVLPYNVYYSSTILPAPLMIFGILALYLSFIKWLENDKKWIWQLVSIFFANLAILTWPIAIFFILPVVYLALEKYGLLALKKINLWIFAIFSLLPFVAWRLWMLKFPEGIPSWGFLINEGEIRFKGAFFRWIIAERIGKLILTVGGVPLVILGILRKPGREKLFYFAWLAATALYFVVFASGNVRHDYYQTPFVPIAAVFAALGTKLLFSLPKGGFNKLIGPIMALVLIALMVAFGAFEIRGYYWINRPQIVKAGQTVDRLLPRDATVIAPYNGDTAFLYQTNRHGYPIVDRPLEKFIDQGTKYLVSIDVNDPGIQNLARHCKVIEQKDQYVIVEMFKECIGKS</sequence>
<feature type="transmembrane region" description="Helical" evidence="8">
    <location>
        <begin position="175"/>
        <end position="206"/>
    </location>
</feature>
<keyword evidence="6 8" id="KW-1133">Transmembrane helix</keyword>
<proteinExistence type="predicted"/>
<dbReference type="GO" id="GO:0009103">
    <property type="term" value="P:lipopolysaccharide biosynthetic process"/>
    <property type="evidence" value="ECO:0007669"/>
    <property type="project" value="UniProtKB-ARBA"/>
</dbReference>
<evidence type="ECO:0000256" key="1">
    <source>
        <dbReference type="ARBA" id="ARBA00004651"/>
    </source>
</evidence>
<evidence type="ECO:0000256" key="7">
    <source>
        <dbReference type="ARBA" id="ARBA00023136"/>
    </source>
</evidence>
<keyword evidence="3" id="KW-0328">Glycosyltransferase</keyword>
<evidence type="ECO:0000256" key="3">
    <source>
        <dbReference type="ARBA" id="ARBA00022676"/>
    </source>
</evidence>
<dbReference type="PANTHER" id="PTHR33908:SF11">
    <property type="entry name" value="MEMBRANE PROTEIN"/>
    <property type="match status" value="1"/>
</dbReference>
<keyword evidence="7 8" id="KW-0472">Membrane</keyword>